<evidence type="ECO:0000256" key="2">
    <source>
        <dbReference type="SAM" id="MobiDB-lite"/>
    </source>
</evidence>
<dbReference type="Gene3D" id="3.20.20.100">
    <property type="entry name" value="NADP-dependent oxidoreductase domain"/>
    <property type="match status" value="1"/>
</dbReference>
<dbReference type="PANTHER" id="PTHR43625:SF5">
    <property type="entry name" value="PYRIDOXAL REDUCTASE, CHLOROPLASTIC"/>
    <property type="match status" value="1"/>
</dbReference>
<dbReference type="GO" id="GO:0016491">
    <property type="term" value="F:oxidoreductase activity"/>
    <property type="evidence" value="ECO:0007669"/>
    <property type="project" value="UniProtKB-KW"/>
</dbReference>
<feature type="region of interest" description="Disordered" evidence="2">
    <location>
        <begin position="91"/>
        <end position="111"/>
    </location>
</feature>
<name>A0A7S4KCJ2_9STRA</name>
<dbReference type="InterPro" id="IPR023210">
    <property type="entry name" value="NADP_OxRdtase_dom"/>
</dbReference>
<gene>
    <name evidence="4" type="ORF">OAUR00152_LOCUS42965</name>
</gene>
<dbReference type="AlphaFoldDB" id="A0A7S4KCJ2"/>
<evidence type="ECO:0000313" key="4">
    <source>
        <dbReference type="EMBL" id="CAE2290653.1"/>
    </source>
</evidence>
<evidence type="ECO:0000256" key="1">
    <source>
        <dbReference type="ARBA" id="ARBA00023002"/>
    </source>
</evidence>
<dbReference type="EMBL" id="HBKQ01062966">
    <property type="protein sequence ID" value="CAE2290653.1"/>
    <property type="molecule type" value="Transcribed_RNA"/>
</dbReference>
<reference evidence="4" key="1">
    <citation type="submission" date="2021-01" db="EMBL/GenBank/DDBJ databases">
        <authorList>
            <person name="Corre E."/>
            <person name="Pelletier E."/>
            <person name="Niang G."/>
            <person name="Scheremetjew M."/>
            <person name="Finn R."/>
            <person name="Kale V."/>
            <person name="Holt S."/>
            <person name="Cochrane G."/>
            <person name="Meng A."/>
            <person name="Brown T."/>
            <person name="Cohen L."/>
        </authorList>
    </citation>
    <scope>NUCLEOTIDE SEQUENCE</scope>
    <source>
        <strain evidence="4">Isolate 1302-5</strain>
    </source>
</reference>
<keyword evidence="1" id="KW-0560">Oxidoreductase</keyword>
<organism evidence="4">
    <name type="scientific">Odontella aurita</name>
    <dbReference type="NCBI Taxonomy" id="265563"/>
    <lineage>
        <taxon>Eukaryota</taxon>
        <taxon>Sar</taxon>
        <taxon>Stramenopiles</taxon>
        <taxon>Ochrophyta</taxon>
        <taxon>Bacillariophyta</taxon>
        <taxon>Mediophyceae</taxon>
        <taxon>Biddulphiophycidae</taxon>
        <taxon>Eupodiscales</taxon>
        <taxon>Odontellaceae</taxon>
        <taxon>Odontella</taxon>
    </lineage>
</organism>
<feature type="compositionally biased region" description="Low complexity" evidence="2">
    <location>
        <begin position="91"/>
        <end position="103"/>
    </location>
</feature>
<feature type="domain" description="NADP-dependent oxidoreductase" evidence="3">
    <location>
        <begin position="20"/>
        <end position="352"/>
    </location>
</feature>
<sequence length="396" mass="43775">MKKTRIDLGADLYLKLPLAIGTLQWGTTIVDHKVINSKGCIGETEAHLIFRELRSAGVTMFDTAEGYGGGTSERRLGRCAMDEQAAKEASAASAAASSSSSPAEKADDDDDCDDRPLLMTKFLPTFWRYSHACFEGAVRASNRRMNIDCCPIYLIHTPVHCWRPLEFWVEAASICRRKGLIKALGLSNCNSDQVRRAVDAGKKHGVPVVCNQVHYSLLDYNSEELREMENTCKELGVVIVAYSPIGQGLLADGLTPRSFPSIRVSKMLRLEYDDVLPLRRAVRRIADSHGGGGDRETTTTTTKTMAQVAINWCVAHGTIPLVGCRSARQARDTLGCIGWDLTQDEVKELDRLALSRSTLESPRWRRHLFVTLAGVVMLVCRGLDWFGWGMVKEAAI</sequence>
<dbReference type="PANTHER" id="PTHR43625">
    <property type="entry name" value="AFLATOXIN B1 ALDEHYDE REDUCTASE"/>
    <property type="match status" value="1"/>
</dbReference>
<proteinExistence type="predicted"/>
<dbReference type="SUPFAM" id="SSF51430">
    <property type="entry name" value="NAD(P)-linked oxidoreductase"/>
    <property type="match status" value="1"/>
</dbReference>
<dbReference type="InterPro" id="IPR050791">
    <property type="entry name" value="Aldo-Keto_reductase"/>
</dbReference>
<dbReference type="InterPro" id="IPR036812">
    <property type="entry name" value="NAD(P)_OxRdtase_dom_sf"/>
</dbReference>
<accession>A0A7S4KCJ2</accession>
<dbReference type="Pfam" id="PF00248">
    <property type="entry name" value="Aldo_ket_red"/>
    <property type="match status" value="1"/>
</dbReference>
<protein>
    <recommendedName>
        <fullName evidence="3">NADP-dependent oxidoreductase domain-containing protein</fullName>
    </recommendedName>
</protein>
<evidence type="ECO:0000259" key="3">
    <source>
        <dbReference type="Pfam" id="PF00248"/>
    </source>
</evidence>
<dbReference type="GO" id="GO:0005737">
    <property type="term" value="C:cytoplasm"/>
    <property type="evidence" value="ECO:0007669"/>
    <property type="project" value="TreeGrafter"/>
</dbReference>